<evidence type="ECO:0000313" key="2">
    <source>
        <dbReference type="EMBL" id="QTO23313.1"/>
    </source>
</evidence>
<reference evidence="2" key="1">
    <citation type="submission" date="2014-04" db="EMBL/GenBank/DDBJ databases">
        <authorList>
            <person name="Ho Y.-N."/>
            <person name="Huang C.-C."/>
        </authorList>
    </citation>
    <scope>NUCLEOTIDE SEQUENCE</scope>
    <source>
        <strain evidence="2">869T2</strain>
    </source>
</reference>
<dbReference type="RefSeq" id="WP_195761840.1">
    <property type="nucleotide sequence ID" value="NZ_CP072522.1"/>
</dbReference>
<feature type="domain" description="Aminoglycoside phosphotransferase" evidence="1">
    <location>
        <begin position="131"/>
        <end position="371"/>
    </location>
</feature>
<keyword evidence="3" id="KW-1185">Reference proteome</keyword>
<gene>
    <name evidence="2" type="ORF">DT99_035175</name>
</gene>
<organism evidence="2 3">
    <name type="scientific">Burkholderia seminalis</name>
    <dbReference type="NCBI Taxonomy" id="488731"/>
    <lineage>
        <taxon>Bacteria</taxon>
        <taxon>Pseudomonadati</taxon>
        <taxon>Pseudomonadota</taxon>
        <taxon>Betaproteobacteria</taxon>
        <taxon>Burkholderiales</taxon>
        <taxon>Burkholderiaceae</taxon>
        <taxon>Burkholderia</taxon>
        <taxon>Burkholderia cepacia complex</taxon>
    </lineage>
</organism>
<evidence type="ECO:0000313" key="3">
    <source>
        <dbReference type="Proteomes" id="UP000027834"/>
    </source>
</evidence>
<dbReference type="EMBL" id="CP072522">
    <property type="protein sequence ID" value="QTO23313.1"/>
    <property type="molecule type" value="Genomic_DNA"/>
</dbReference>
<dbReference type="Pfam" id="PF01636">
    <property type="entry name" value="APH"/>
    <property type="match status" value="1"/>
</dbReference>
<dbReference type="SUPFAM" id="SSF56112">
    <property type="entry name" value="Protein kinase-like (PK-like)"/>
    <property type="match status" value="1"/>
</dbReference>
<reference evidence="2" key="2">
    <citation type="submission" date="2021-03" db="EMBL/GenBank/DDBJ databases">
        <title>Complete genome sequence of Burkholderia seminalis 869T2.</title>
        <authorList>
            <person name="Hung S.-H."/>
            <person name="Huang C.-T."/>
            <person name="Huang C.-C."/>
            <person name="Kuo C.-H."/>
        </authorList>
    </citation>
    <scope>NUCLEOTIDE SEQUENCE</scope>
    <source>
        <strain evidence="2">869T2</strain>
    </source>
</reference>
<dbReference type="CDD" id="cd05154">
    <property type="entry name" value="ACAD10_11_N-like"/>
    <property type="match status" value="1"/>
</dbReference>
<evidence type="ECO:0000259" key="1">
    <source>
        <dbReference type="Pfam" id="PF01636"/>
    </source>
</evidence>
<dbReference type="AlphaFoldDB" id="A0A8A8DDX3"/>
<sequence length="425" mass="46346">MKDDHHQMLTTCLKSLRSDLRLRVAPEIQSPLGKETWRLAEILLTRLIARQEAGVNAVNGHEAATGALIDPQPLNALIDYEDTIAAHVARYREAAVVAAPENALGGVTAAGIQAWLARKNPRYAASEVSAIREIAGGRSKRTMIVSLAFADGGREGLVIRMDSPRYPTRVADEFPLLAALARAGVPVPPPLWFEPDPAVFGHPFIVMREMRGQPPGTLWGSHAQCPPAVGLAYAEGLARVHRVPLEQIVAAEHPQPAQMAEAMIDHFEARWQGTTVADSPTLAAGYRWVRRHLPRVTGAAAVVHGDAGLHNFLIDGDELVCLLDWEFAHLGDPAEDLAYCRNAIESVLPWPQFIERYEACGGPHIAPERLQAYTVWKELRSATMCAEVRASLTRGGINEIGLAVTGLDSFARFEAKLARVLLEVL</sequence>
<keyword evidence="2" id="KW-0808">Transferase</keyword>
<dbReference type="InterPro" id="IPR051678">
    <property type="entry name" value="AGP_Transferase"/>
</dbReference>
<dbReference type="Proteomes" id="UP000027834">
    <property type="component" value="Chromosome 3"/>
</dbReference>
<protein>
    <submittedName>
        <fullName evidence="2">Phosphotransferase family protein</fullName>
    </submittedName>
</protein>
<dbReference type="GO" id="GO:0016740">
    <property type="term" value="F:transferase activity"/>
    <property type="evidence" value="ECO:0007669"/>
    <property type="project" value="UniProtKB-KW"/>
</dbReference>
<accession>A0A8A8DDX3</accession>
<proteinExistence type="predicted"/>
<dbReference type="InterPro" id="IPR041726">
    <property type="entry name" value="ACAD10_11_N"/>
</dbReference>
<dbReference type="InterPro" id="IPR002575">
    <property type="entry name" value="Aminoglycoside_PTrfase"/>
</dbReference>
<dbReference type="Gene3D" id="3.30.200.20">
    <property type="entry name" value="Phosphorylase Kinase, domain 1"/>
    <property type="match status" value="1"/>
</dbReference>
<dbReference type="InterPro" id="IPR011009">
    <property type="entry name" value="Kinase-like_dom_sf"/>
</dbReference>
<name>A0A8A8DDX3_9BURK</name>
<dbReference type="Gene3D" id="3.90.1200.10">
    <property type="match status" value="1"/>
</dbReference>
<dbReference type="PANTHER" id="PTHR21310">
    <property type="entry name" value="AMINOGLYCOSIDE PHOSPHOTRANSFERASE-RELATED-RELATED"/>
    <property type="match status" value="1"/>
</dbReference>